<protein>
    <submittedName>
        <fullName evidence="2">Uncharacterized protein</fullName>
    </submittedName>
</protein>
<name>A0AAD7E9V5_9AGAR</name>
<accession>A0AAD7E9V5</accession>
<dbReference type="EMBL" id="JARIHO010000094">
    <property type="protein sequence ID" value="KAJ7306233.1"/>
    <property type="molecule type" value="Genomic_DNA"/>
</dbReference>
<reference evidence="2" key="1">
    <citation type="submission" date="2023-03" db="EMBL/GenBank/DDBJ databases">
        <title>Massive genome expansion in bonnet fungi (Mycena s.s.) driven by repeated elements and novel gene families across ecological guilds.</title>
        <authorList>
            <consortium name="Lawrence Berkeley National Laboratory"/>
            <person name="Harder C.B."/>
            <person name="Miyauchi S."/>
            <person name="Viragh M."/>
            <person name="Kuo A."/>
            <person name="Thoen E."/>
            <person name="Andreopoulos B."/>
            <person name="Lu D."/>
            <person name="Skrede I."/>
            <person name="Drula E."/>
            <person name="Henrissat B."/>
            <person name="Morin E."/>
            <person name="Kohler A."/>
            <person name="Barry K."/>
            <person name="LaButti K."/>
            <person name="Morin E."/>
            <person name="Salamov A."/>
            <person name="Lipzen A."/>
            <person name="Mereny Z."/>
            <person name="Hegedus B."/>
            <person name="Baldrian P."/>
            <person name="Stursova M."/>
            <person name="Weitz H."/>
            <person name="Taylor A."/>
            <person name="Grigoriev I.V."/>
            <person name="Nagy L.G."/>
            <person name="Martin F."/>
            <person name="Kauserud H."/>
        </authorList>
    </citation>
    <scope>NUCLEOTIDE SEQUENCE</scope>
    <source>
        <strain evidence="2">CBHHK002</strain>
    </source>
</reference>
<proteinExistence type="predicted"/>
<sequence length="298" mass="33270">MCCALSKTNYAQHRKLMTEGMSRRRRAERKQKETGYMGKEHSRTSKILMVNNKLQKGKSKIDHDVTKAKGRVLATSASAWPAYPASPAYLGLPSLCKSPLNCCTALTTVSLEHKTAWERPLPAPTLKKLRSLTTQTIHAIALLSKLSTELQSLDHDEELCVGAWVTAQNTPIYGYGSHLTFKTVLVYEPPPSQQYKSQSVQPSSLVLAFELLWVDLTGRHSPMCMMPTVDWTPHQTPPRPPTHLQHLYHIFWVVYRLTPVLPRYEFTVDVISAFTTALTELNIGLQSLWGIGGVGGSS</sequence>
<feature type="region of interest" description="Disordered" evidence="1">
    <location>
        <begin position="18"/>
        <end position="41"/>
    </location>
</feature>
<gene>
    <name evidence="2" type="ORF">DFH08DRAFT_824887</name>
</gene>
<evidence type="ECO:0000313" key="2">
    <source>
        <dbReference type="EMBL" id="KAJ7306233.1"/>
    </source>
</evidence>
<feature type="compositionally biased region" description="Basic and acidic residues" evidence="1">
    <location>
        <begin position="30"/>
        <end position="41"/>
    </location>
</feature>
<evidence type="ECO:0000256" key="1">
    <source>
        <dbReference type="SAM" id="MobiDB-lite"/>
    </source>
</evidence>
<dbReference type="AlphaFoldDB" id="A0AAD7E9V5"/>
<keyword evidence="3" id="KW-1185">Reference proteome</keyword>
<organism evidence="2 3">
    <name type="scientific">Mycena albidolilacea</name>
    <dbReference type="NCBI Taxonomy" id="1033008"/>
    <lineage>
        <taxon>Eukaryota</taxon>
        <taxon>Fungi</taxon>
        <taxon>Dikarya</taxon>
        <taxon>Basidiomycota</taxon>
        <taxon>Agaricomycotina</taxon>
        <taxon>Agaricomycetes</taxon>
        <taxon>Agaricomycetidae</taxon>
        <taxon>Agaricales</taxon>
        <taxon>Marasmiineae</taxon>
        <taxon>Mycenaceae</taxon>
        <taxon>Mycena</taxon>
    </lineage>
</organism>
<comment type="caution">
    <text evidence="2">The sequence shown here is derived from an EMBL/GenBank/DDBJ whole genome shotgun (WGS) entry which is preliminary data.</text>
</comment>
<dbReference type="Proteomes" id="UP001218218">
    <property type="component" value="Unassembled WGS sequence"/>
</dbReference>
<evidence type="ECO:0000313" key="3">
    <source>
        <dbReference type="Proteomes" id="UP001218218"/>
    </source>
</evidence>